<organism evidence="2">
    <name type="scientific">Oryza glumipatula</name>
    <dbReference type="NCBI Taxonomy" id="40148"/>
    <lineage>
        <taxon>Eukaryota</taxon>
        <taxon>Viridiplantae</taxon>
        <taxon>Streptophyta</taxon>
        <taxon>Embryophyta</taxon>
        <taxon>Tracheophyta</taxon>
        <taxon>Spermatophyta</taxon>
        <taxon>Magnoliopsida</taxon>
        <taxon>Liliopsida</taxon>
        <taxon>Poales</taxon>
        <taxon>Poaceae</taxon>
        <taxon>BOP clade</taxon>
        <taxon>Oryzoideae</taxon>
        <taxon>Oryzeae</taxon>
        <taxon>Oryzinae</taxon>
        <taxon>Oryza</taxon>
    </lineage>
</organism>
<reference evidence="2" key="2">
    <citation type="submission" date="2018-05" db="EMBL/GenBank/DDBJ databases">
        <title>OgluRS3 (Oryza glumaepatula Reference Sequence Version 3).</title>
        <authorList>
            <person name="Zhang J."/>
            <person name="Kudrna D."/>
            <person name="Lee S."/>
            <person name="Talag J."/>
            <person name="Welchert J."/>
            <person name="Wing R.A."/>
        </authorList>
    </citation>
    <scope>NUCLEOTIDE SEQUENCE [LARGE SCALE GENOMIC DNA]</scope>
</reference>
<evidence type="ECO:0000256" key="1">
    <source>
        <dbReference type="SAM" id="MobiDB-lite"/>
    </source>
</evidence>
<dbReference type="HOGENOM" id="CLU_160952_0_0_1"/>
<name>A0A0D9Z0U4_9ORYZ</name>
<protein>
    <submittedName>
        <fullName evidence="2">Uncharacterized protein</fullName>
    </submittedName>
</protein>
<keyword evidence="3" id="KW-1185">Reference proteome</keyword>
<sequence length="128" mass="13590">MSSRGWGESGGGDPPRLQGDSSSRSKAKSRTTSLQPGSASEHVAASSAAAVETGLEFGKVDGEAHAPVPLHLARHQQAVVGGLDLDPKRSGVEIQKSKNPMLHYYSSTCKITLNFQQSGTTKWRIQFA</sequence>
<dbReference type="Gramene" id="OGLUM03G00240.2">
    <property type="protein sequence ID" value="OGLUM03G00240.2"/>
    <property type="gene ID" value="OGLUM03G00240"/>
</dbReference>
<dbReference type="Proteomes" id="UP000026961">
    <property type="component" value="Chromosome 3"/>
</dbReference>
<feature type="region of interest" description="Disordered" evidence="1">
    <location>
        <begin position="1"/>
        <end position="48"/>
    </location>
</feature>
<feature type="compositionally biased region" description="Low complexity" evidence="1">
    <location>
        <begin position="30"/>
        <end position="48"/>
    </location>
</feature>
<proteinExistence type="predicted"/>
<accession>A0A0D9Z0U4</accession>
<dbReference type="AlphaFoldDB" id="A0A0D9Z0U4"/>
<reference evidence="2" key="1">
    <citation type="submission" date="2015-04" db="UniProtKB">
        <authorList>
            <consortium name="EnsemblPlants"/>
        </authorList>
    </citation>
    <scope>IDENTIFICATION</scope>
</reference>
<evidence type="ECO:0000313" key="2">
    <source>
        <dbReference type="EnsemblPlants" id="OGLUM03G00240.2"/>
    </source>
</evidence>
<evidence type="ECO:0000313" key="3">
    <source>
        <dbReference type="Proteomes" id="UP000026961"/>
    </source>
</evidence>
<dbReference type="EnsemblPlants" id="OGLUM03G00240.2">
    <property type="protein sequence ID" value="OGLUM03G00240.2"/>
    <property type="gene ID" value="OGLUM03G00240"/>
</dbReference>